<dbReference type="Gene3D" id="3.40.50.1860">
    <property type="match status" value="2"/>
</dbReference>
<dbReference type="InterPro" id="IPR018187">
    <property type="entry name" value="Asp/Glu_racemase_AS_1"/>
</dbReference>
<dbReference type="Proteomes" id="UP001501237">
    <property type="component" value="Unassembled WGS sequence"/>
</dbReference>
<evidence type="ECO:0000313" key="3">
    <source>
        <dbReference type="Proteomes" id="UP001501237"/>
    </source>
</evidence>
<dbReference type="SUPFAM" id="SSF53681">
    <property type="entry name" value="Aspartate/glutamate racemase"/>
    <property type="match status" value="2"/>
</dbReference>
<accession>A0ABP6QRR2</accession>
<dbReference type="RefSeq" id="WP_344837614.1">
    <property type="nucleotide sequence ID" value="NZ_BAAAUV010000032.1"/>
</dbReference>
<organism evidence="2 3">
    <name type="scientific">Actinocorallia longicatena</name>
    <dbReference type="NCBI Taxonomy" id="111803"/>
    <lineage>
        <taxon>Bacteria</taxon>
        <taxon>Bacillati</taxon>
        <taxon>Actinomycetota</taxon>
        <taxon>Actinomycetes</taxon>
        <taxon>Streptosporangiales</taxon>
        <taxon>Thermomonosporaceae</taxon>
        <taxon>Actinocorallia</taxon>
    </lineage>
</organism>
<dbReference type="Pfam" id="PF01177">
    <property type="entry name" value="Asp_Glu_race"/>
    <property type="match status" value="1"/>
</dbReference>
<dbReference type="PROSITE" id="PS00923">
    <property type="entry name" value="ASP_GLU_RACEMASE_1"/>
    <property type="match status" value="1"/>
</dbReference>
<proteinExistence type="predicted"/>
<protein>
    <submittedName>
        <fullName evidence="2">Aspartate/glutamate racemase family protein</fullName>
    </submittedName>
</protein>
<keyword evidence="3" id="KW-1185">Reference proteome</keyword>
<dbReference type="EMBL" id="BAAAUV010000032">
    <property type="protein sequence ID" value="GAA3237154.1"/>
    <property type="molecule type" value="Genomic_DNA"/>
</dbReference>
<comment type="caution">
    <text evidence="2">The sequence shown here is derived from an EMBL/GenBank/DDBJ whole genome shotgun (WGS) entry which is preliminary data.</text>
</comment>
<reference evidence="3" key="1">
    <citation type="journal article" date="2019" name="Int. J. Syst. Evol. Microbiol.">
        <title>The Global Catalogue of Microorganisms (GCM) 10K type strain sequencing project: providing services to taxonomists for standard genome sequencing and annotation.</title>
        <authorList>
            <consortium name="The Broad Institute Genomics Platform"/>
            <consortium name="The Broad Institute Genome Sequencing Center for Infectious Disease"/>
            <person name="Wu L."/>
            <person name="Ma J."/>
        </authorList>
    </citation>
    <scope>NUCLEOTIDE SEQUENCE [LARGE SCALE GENOMIC DNA]</scope>
    <source>
        <strain evidence="3">JCM 9377</strain>
    </source>
</reference>
<evidence type="ECO:0000313" key="2">
    <source>
        <dbReference type="EMBL" id="GAA3237154.1"/>
    </source>
</evidence>
<dbReference type="PANTHER" id="PTHR21198:SF2">
    <property type="entry name" value="GLUTAMATE RACEMASE"/>
    <property type="match status" value="1"/>
</dbReference>
<sequence>MRIALVDSGFGLLAAAAAVREARPDADLVLSNDVEGMPWGPRTPEDITERVLACAGAALDLEPDALIVACNTASVHALPALRERLEPGLPVIGTVPAIKPAAAAGEAFAVWATVATTRSAYQADLIARFAPGLPVAAVACPGLAEAIEHADEDALAEALADAASRTPAGVRRVVLGCTHYELVAAEIGAALARGGPAPELFGPAAALARQALDRLGEQARPDASGTGGLVLLQNGRSTPIPAALLRYPQTRVLGSVQVEGATPV</sequence>
<dbReference type="InterPro" id="IPR001920">
    <property type="entry name" value="Asp/Glu_race"/>
</dbReference>
<name>A0ABP6QRR2_9ACTN</name>
<dbReference type="InterPro" id="IPR015942">
    <property type="entry name" value="Asp/Glu/hydantoin_racemase"/>
</dbReference>
<keyword evidence="1" id="KW-0413">Isomerase</keyword>
<evidence type="ECO:0000256" key="1">
    <source>
        <dbReference type="ARBA" id="ARBA00023235"/>
    </source>
</evidence>
<dbReference type="PANTHER" id="PTHR21198">
    <property type="entry name" value="GLUTAMATE RACEMASE"/>
    <property type="match status" value="1"/>
</dbReference>
<gene>
    <name evidence="2" type="ORF">GCM10010468_71810</name>
</gene>